<keyword evidence="5" id="KW-0732">Signal</keyword>
<feature type="signal peptide" evidence="5">
    <location>
        <begin position="1"/>
        <end position="29"/>
    </location>
</feature>
<dbReference type="GO" id="GO:0050830">
    <property type="term" value="P:defense response to Gram-positive bacterium"/>
    <property type="evidence" value="ECO:0007669"/>
    <property type="project" value="TreeGrafter"/>
</dbReference>
<dbReference type="Proteomes" id="UP000314983">
    <property type="component" value="Chromosome 6"/>
</dbReference>
<feature type="domain" description="Ribonuclease A-domain" evidence="6">
    <location>
        <begin position="28"/>
        <end position="129"/>
    </location>
</feature>
<keyword evidence="3 5" id="KW-0255">Endonuclease</keyword>
<dbReference type="GO" id="GO:0003676">
    <property type="term" value="F:nucleic acid binding"/>
    <property type="evidence" value="ECO:0007669"/>
    <property type="project" value="InterPro"/>
</dbReference>
<proteinExistence type="inferred from homology"/>
<dbReference type="GO" id="GO:0004540">
    <property type="term" value="F:RNA nuclease activity"/>
    <property type="evidence" value="ECO:0007669"/>
    <property type="project" value="TreeGrafter"/>
</dbReference>
<keyword evidence="8" id="KW-1185">Reference proteome</keyword>
<dbReference type="GeneTree" id="ENSGT00970000194089"/>
<keyword evidence="4 5" id="KW-0378">Hydrolase</keyword>
<evidence type="ECO:0000313" key="8">
    <source>
        <dbReference type="Proteomes" id="UP000314983"/>
    </source>
</evidence>
<evidence type="ECO:0000256" key="2">
    <source>
        <dbReference type="ARBA" id="ARBA00022722"/>
    </source>
</evidence>
<feature type="chain" id="PRO_5044044558" description="Ribonuclease A-domain domain-containing protein" evidence="5">
    <location>
        <begin position="30"/>
        <end position="136"/>
    </location>
</feature>
<reference evidence="7" key="2">
    <citation type="submission" date="2025-08" db="UniProtKB">
        <authorList>
            <consortium name="Ensembl"/>
        </authorList>
    </citation>
    <scope>IDENTIFICATION</scope>
</reference>
<reference evidence="7 8" key="1">
    <citation type="submission" date="2020-05" db="EMBL/GenBank/DDBJ databases">
        <title>Electrophorus electricus (electric eel) genome, fEleEle1, primary haplotype.</title>
        <authorList>
            <person name="Myers G."/>
            <person name="Meyer A."/>
            <person name="Fedrigo O."/>
            <person name="Formenti G."/>
            <person name="Rhie A."/>
            <person name="Tracey A."/>
            <person name="Sims Y."/>
            <person name="Jarvis E.D."/>
        </authorList>
    </citation>
    <scope>NUCLEOTIDE SEQUENCE [LARGE SCALE GENOMIC DNA]</scope>
</reference>
<accession>A0AAY5F5G1</accession>
<evidence type="ECO:0000256" key="5">
    <source>
        <dbReference type="RuleBase" id="RU000651"/>
    </source>
</evidence>
<dbReference type="InterPro" id="IPR001427">
    <property type="entry name" value="RNaseA"/>
</dbReference>
<dbReference type="SUPFAM" id="SSF54076">
    <property type="entry name" value="RNase A-like"/>
    <property type="match status" value="1"/>
</dbReference>
<organism evidence="7 8">
    <name type="scientific">Electrophorus electricus</name>
    <name type="common">Electric eel</name>
    <name type="synonym">Gymnotus electricus</name>
    <dbReference type="NCBI Taxonomy" id="8005"/>
    <lineage>
        <taxon>Eukaryota</taxon>
        <taxon>Metazoa</taxon>
        <taxon>Chordata</taxon>
        <taxon>Craniata</taxon>
        <taxon>Vertebrata</taxon>
        <taxon>Euteleostomi</taxon>
        <taxon>Actinopterygii</taxon>
        <taxon>Neopterygii</taxon>
        <taxon>Teleostei</taxon>
        <taxon>Ostariophysi</taxon>
        <taxon>Gymnotiformes</taxon>
        <taxon>Gymnotoidei</taxon>
        <taxon>Gymnotidae</taxon>
        <taxon>Electrophorus</taxon>
    </lineage>
</organism>
<reference evidence="7" key="3">
    <citation type="submission" date="2025-09" db="UniProtKB">
        <authorList>
            <consortium name="Ensembl"/>
        </authorList>
    </citation>
    <scope>IDENTIFICATION</scope>
</reference>
<sequence>MKLNCSLVLLLAGSLTLLLVLCVIPYTDAQTEEEFIKKHIRPDMLSQLNCTKTMEEINDRGKCKKSNTFILDEISNVRKVCRNGTHSNCCYNCYESNRCFKAPKCIYRNTYVPETKIIVACEYNKPTLVFSSFILL</sequence>
<dbReference type="Pfam" id="PF00074">
    <property type="entry name" value="RnaseA"/>
    <property type="match status" value="1"/>
</dbReference>
<dbReference type="GO" id="GO:0016787">
    <property type="term" value="F:hydrolase activity"/>
    <property type="evidence" value="ECO:0007669"/>
    <property type="project" value="UniProtKB-KW"/>
</dbReference>
<evidence type="ECO:0000313" key="7">
    <source>
        <dbReference type="Ensembl" id="ENSEEEP00000064195.1"/>
    </source>
</evidence>
<dbReference type="PANTHER" id="PTHR11437">
    <property type="entry name" value="RIBONUCLEASE"/>
    <property type="match status" value="1"/>
</dbReference>
<dbReference type="AlphaFoldDB" id="A0AAY5F5G1"/>
<dbReference type="InterPro" id="IPR023411">
    <property type="entry name" value="RNaseA_AS"/>
</dbReference>
<dbReference type="InterPro" id="IPR023412">
    <property type="entry name" value="RNaseA_domain"/>
</dbReference>
<evidence type="ECO:0000256" key="4">
    <source>
        <dbReference type="ARBA" id="ARBA00022801"/>
    </source>
</evidence>
<dbReference type="SMART" id="SM00092">
    <property type="entry name" value="RNAse_Pc"/>
    <property type="match status" value="1"/>
</dbReference>
<keyword evidence="2 5" id="KW-0540">Nuclease</keyword>
<comment type="similarity">
    <text evidence="1 5">Belongs to the pancreatic ribonuclease family.</text>
</comment>
<dbReference type="GO" id="GO:0004519">
    <property type="term" value="F:endonuclease activity"/>
    <property type="evidence" value="ECO:0007669"/>
    <property type="project" value="UniProtKB-KW"/>
</dbReference>
<dbReference type="Gene3D" id="3.10.130.10">
    <property type="entry name" value="Ribonuclease A-like domain"/>
    <property type="match status" value="1"/>
</dbReference>
<dbReference type="InterPro" id="IPR036816">
    <property type="entry name" value="RNaseA-like_dom_sf"/>
</dbReference>
<evidence type="ECO:0000256" key="3">
    <source>
        <dbReference type="ARBA" id="ARBA00022759"/>
    </source>
</evidence>
<dbReference type="PROSITE" id="PS00127">
    <property type="entry name" value="RNASE_PANCREATIC"/>
    <property type="match status" value="1"/>
</dbReference>
<protein>
    <recommendedName>
        <fullName evidence="6">Ribonuclease A-domain domain-containing protein</fullName>
    </recommendedName>
</protein>
<name>A0AAY5F5G1_ELEEL</name>
<evidence type="ECO:0000256" key="1">
    <source>
        <dbReference type="ARBA" id="ARBA00005600"/>
    </source>
</evidence>
<dbReference type="Ensembl" id="ENSEEET00000060331.1">
    <property type="protein sequence ID" value="ENSEEEP00000064195.1"/>
    <property type="gene ID" value="ENSEEEG00000028924.1"/>
</dbReference>
<evidence type="ECO:0000259" key="6">
    <source>
        <dbReference type="SMART" id="SM00092"/>
    </source>
</evidence>